<proteinExistence type="predicted"/>
<feature type="domain" description="PPIase FKBP-type" evidence="6">
    <location>
        <begin position="27"/>
        <end position="115"/>
    </location>
</feature>
<keyword evidence="3 5" id="KW-0697">Rotamase</keyword>
<dbReference type="PROSITE" id="PS50059">
    <property type="entry name" value="FKBP_PPIASE"/>
    <property type="match status" value="1"/>
</dbReference>
<reference evidence="7 8" key="1">
    <citation type="journal article" date="2013" name="BMC Genomics">
        <title>The miniature genome of a carnivorous plant Genlisea aurea contains a low number of genes and short non-coding sequences.</title>
        <authorList>
            <person name="Leushkin E.V."/>
            <person name="Sutormin R.A."/>
            <person name="Nabieva E.R."/>
            <person name="Penin A.A."/>
            <person name="Kondrashov A.S."/>
            <person name="Logacheva M.D."/>
        </authorList>
    </citation>
    <scope>NUCLEOTIDE SEQUENCE [LARGE SCALE GENOMIC DNA]</scope>
</reference>
<name>S8D0U6_9LAMI</name>
<dbReference type="EMBL" id="AUSU01000455">
    <property type="protein sequence ID" value="EPS73354.1"/>
    <property type="molecule type" value="Genomic_DNA"/>
</dbReference>
<dbReference type="Pfam" id="PF00254">
    <property type="entry name" value="FKBP_C"/>
    <property type="match status" value="1"/>
</dbReference>
<sequence>QKRTLSNGLIIEDLAFGPVDGKEAAAGQKVKIFYTAMSEENGRVLDTNVGKAPWKFRLGSKGNTDGWKYGITGMRIGDKRRLVVPPSLGRGEDGAVENVPPNSWVVYEVELIDVKK</sequence>
<evidence type="ECO:0000256" key="4">
    <source>
        <dbReference type="ARBA" id="ARBA00023235"/>
    </source>
</evidence>
<dbReference type="PANTHER" id="PTHR43811">
    <property type="entry name" value="FKBP-TYPE PEPTIDYL-PROLYL CIS-TRANS ISOMERASE FKPA"/>
    <property type="match status" value="1"/>
</dbReference>
<evidence type="ECO:0000256" key="3">
    <source>
        <dbReference type="ARBA" id="ARBA00023110"/>
    </source>
</evidence>
<dbReference type="InterPro" id="IPR046357">
    <property type="entry name" value="PPIase_dom_sf"/>
</dbReference>
<dbReference type="EC" id="5.2.1.8" evidence="2 5"/>
<dbReference type="GO" id="GO:0003755">
    <property type="term" value="F:peptidyl-prolyl cis-trans isomerase activity"/>
    <property type="evidence" value="ECO:0007669"/>
    <property type="project" value="UniProtKB-KW"/>
</dbReference>
<evidence type="ECO:0000313" key="7">
    <source>
        <dbReference type="EMBL" id="EPS73354.1"/>
    </source>
</evidence>
<evidence type="ECO:0000259" key="6">
    <source>
        <dbReference type="PROSITE" id="PS50059"/>
    </source>
</evidence>
<keyword evidence="8" id="KW-1185">Reference proteome</keyword>
<gene>
    <name evidence="7" type="ORF">M569_01403</name>
</gene>
<organism evidence="7 8">
    <name type="scientific">Genlisea aurea</name>
    <dbReference type="NCBI Taxonomy" id="192259"/>
    <lineage>
        <taxon>Eukaryota</taxon>
        <taxon>Viridiplantae</taxon>
        <taxon>Streptophyta</taxon>
        <taxon>Embryophyta</taxon>
        <taxon>Tracheophyta</taxon>
        <taxon>Spermatophyta</taxon>
        <taxon>Magnoliopsida</taxon>
        <taxon>eudicotyledons</taxon>
        <taxon>Gunneridae</taxon>
        <taxon>Pentapetalae</taxon>
        <taxon>asterids</taxon>
        <taxon>lamiids</taxon>
        <taxon>Lamiales</taxon>
        <taxon>Lentibulariaceae</taxon>
        <taxon>Genlisea</taxon>
    </lineage>
</organism>
<keyword evidence="4 5" id="KW-0413">Isomerase</keyword>
<evidence type="ECO:0000256" key="2">
    <source>
        <dbReference type="ARBA" id="ARBA00013194"/>
    </source>
</evidence>
<comment type="caution">
    <text evidence="7">The sequence shown here is derived from an EMBL/GenBank/DDBJ whole genome shotgun (WGS) entry which is preliminary data.</text>
</comment>
<dbReference type="AlphaFoldDB" id="S8D0U6"/>
<evidence type="ECO:0000256" key="1">
    <source>
        <dbReference type="ARBA" id="ARBA00000971"/>
    </source>
</evidence>
<dbReference type="Proteomes" id="UP000015453">
    <property type="component" value="Unassembled WGS sequence"/>
</dbReference>
<comment type="catalytic activity">
    <reaction evidence="1 5">
        <text>[protein]-peptidylproline (omega=180) = [protein]-peptidylproline (omega=0)</text>
        <dbReference type="Rhea" id="RHEA:16237"/>
        <dbReference type="Rhea" id="RHEA-COMP:10747"/>
        <dbReference type="Rhea" id="RHEA-COMP:10748"/>
        <dbReference type="ChEBI" id="CHEBI:83833"/>
        <dbReference type="ChEBI" id="CHEBI:83834"/>
        <dbReference type="EC" id="5.2.1.8"/>
    </reaction>
</comment>
<dbReference type="InterPro" id="IPR001179">
    <property type="entry name" value="PPIase_FKBP_dom"/>
</dbReference>
<protein>
    <recommendedName>
        <fullName evidence="2 5">peptidylprolyl isomerase</fullName>
        <ecNumber evidence="2 5">5.2.1.8</ecNumber>
    </recommendedName>
</protein>
<dbReference type="OrthoDB" id="1902587at2759"/>
<evidence type="ECO:0000313" key="8">
    <source>
        <dbReference type="Proteomes" id="UP000015453"/>
    </source>
</evidence>
<dbReference type="PANTHER" id="PTHR43811:SF48">
    <property type="entry name" value="PEPTIDYL-PROLYL CIS-TRANS ISOMERASE FKBP43"/>
    <property type="match status" value="1"/>
</dbReference>
<feature type="non-terminal residue" evidence="7">
    <location>
        <position position="1"/>
    </location>
</feature>
<accession>S8D0U6</accession>
<evidence type="ECO:0000256" key="5">
    <source>
        <dbReference type="PROSITE-ProRule" id="PRU00277"/>
    </source>
</evidence>
<dbReference type="Gene3D" id="3.10.50.40">
    <property type="match status" value="1"/>
</dbReference>
<dbReference type="SUPFAM" id="SSF54534">
    <property type="entry name" value="FKBP-like"/>
    <property type="match status" value="1"/>
</dbReference>